<dbReference type="SUPFAM" id="SSF53639">
    <property type="entry name" value="AraD/HMP-PK domain-like"/>
    <property type="match status" value="1"/>
</dbReference>
<organism evidence="2">
    <name type="scientific">Nitratifractor salsuginis</name>
    <dbReference type="NCBI Taxonomy" id="269261"/>
    <lineage>
        <taxon>Bacteria</taxon>
        <taxon>Pseudomonadati</taxon>
        <taxon>Campylobacterota</taxon>
        <taxon>Epsilonproteobacteria</taxon>
        <taxon>Campylobacterales</taxon>
        <taxon>Sulfurovaceae</taxon>
        <taxon>Nitratifractor</taxon>
    </lineage>
</organism>
<dbReference type="InterPro" id="IPR001303">
    <property type="entry name" value="Aldolase_II/adducin_N"/>
</dbReference>
<evidence type="ECO:0000313" key="2">
    <source>
        <dbReference type="EMBL" id="HFC03816.1"/>
    </source>
</evidence>
<reference evidence="2" key="1">
    <citation type="journal article" date="2020" name="mSystems">
        <title>Genome- and Community-Level Interaction Insights into Carbon Utilization and Element Cycling Functions of Hydrothermarchaeota in Hydrothermal Sediment.</title>
        <authorList>
            <person name="Zhou Z."/>
            <person name="Liu Y."/>
            <person name="Xu W."/>
            <person name="Pan J."/>
            <person name="Luo Z.H."/>
            <person name="Li M."/>
        </authorList>
    </citation>
    <scope>NUCLEOTIDE SEQUENCE [LARGE SCALE GENOMIC DNA]</scope>
    <source>
        <strain evidence="2">HyVt-513</strain>
    </source>
</reference>
<protein>
    <submittedName>
        <fullName evidence="2">Oxidoreductase</fullName>
    </submittedName>
</protein>
<proteinExistence type="predicted"/>
<evidence type="ECO:0000259" key="1">
    <source>
        <dbReference type="SMART" id="SM01007"/>
    </source>
</evidence>
<sequence>MLNRFDPQVAAGLSPLELRVYTSRLLGREPDLVLHGGGNTSVKIDDTLYVKGSGWNLDTIEAAGFAPVAMEALLEMAQREQLSDTEMVALQRKALRDPNAPNPSIEAILHALIPFAYVDHTHADAVVTISNTPDGRRRLEKLYGEGMLIVDYVMPGFELARTVRELTEGIDWQALEGILLMHHGVFTFDDDARRSYDRMIGIVTRAEEYLESEAPLHLAAPEAEPIAPETLTALSEAVSGLRGTRVETHALQSPEALALSRRPGVRRIVHSGGLTPEHVIRIKPFPALLNPDRPLEGIDSFAEEYENYFRAHAEPKHRRLDPAPRWGVMPGQGVLIFAADEKERHIVTDIVEHTIRAMLRAEQMGGWHSLSPAELFAMEYWELEQAKLRKKAD</sequence>
<accession>A0A7V2SIX8</accession>
<dbReference type="InterPro" id="IPR036409">
    <property type="entry name" value="Aldolase_II/adducin_N_sf"/>
</dbReference>
<comment type="caution">
    <text evidence="2">The sequence shown here is derived from an EMBL/GenBank/DDBJ whole genome shotgun (WGS) entry which is preliminary data.</text>
</comment>
<dbReference type="SMART" id="SM01007">
    <property type="entry name" value="Aldolase_II"/>
    <property type="match status" value="1"/>
</dbReference>
<dbReference type="Proteomes" id="UP000885722">
    <property type="component" value="Unassembled WGS sequence"/>
</dbReference>
<gene>
    <name evidence="2" type="ORF">ENJ74_02975</name>
</gene>
<feature type="domain" description="Class II aldolase/adducin N-terminal" evidence="1">
    <location>
        <begin position="18"/>
        <end position="210"/>
    </location>
</feature>
<dbReference type="Gene3D" id="3.40.225.10">
    <property type="entry name" value="Class II aldolase/adducin N-terminal domain"/>
    <property type="match status" value="1"/>
</dbReference>
<dbReference type="AlphaFoldDB" id="A0A7V2SIX8"/>
<dbReference type="EMBL" id="DRNO01000200">
    <property type="protein sequence ID" value="HFC03816.1"/>
    <property type="molecule type" value="Genomic_DNA"/>
</dbReference>
<dbReference type="Pfam" id="PF00596">
    <property type="entry name" value="Aldolase_II"/>
    <property type="match status" value="1"/>
</dbReference>
<name>A0A7V2SIX8_9BACT</name>